<gene>
    <name evidence="6" type="ORF">UW61_C0025G0010</name>
</gene>
<dbReference type="EMBL" id="LCIZ01000025">
    <property type="protein sequence ID" value="KKT66527.1"/>
    <property type="molecule type" value="Genomic_DNA"/>
</dbReference>
<name>A0A0G1LCW4_9BACT</name>
<evidence type="ECO:0000256" key="4">
    <source>
        <dbReference type="ARBA" id="ARBA00022737"/>
    </source>
</evidence>
<reference evidence="6 7" key="1">
    <citation type="journal article" date="2015" name="Nature">
        <title>rRNA introns, odd ribosomes, and small enigmatic genomes across a large radiation of phyla.</title>
        <authorList>
            <person name="Brown C.T."/>
            <person name="Hug L.A."/>
            <person name="Thomas B.C."/>
            <person name="Sharon I."/>
            <person name="Castelle C.J."/>
            <person name="Singh A."/>
            <person name="Wilkins M.J."/>
            <person name="Williams K.H."/>
            <person name="Banfield J.F."/>
        </authorList>
    </citation>
    <scope>NUCLEOTIDE SEQUENCE [LARGE SCALE GENOMIC DNA]</scope>
</reference>
<dbReference type="InterPro" id="IPR046348">
    <property type="entry name" value="SIS_dom_sf"/>
</dbReference>
<dbReference type="PANTHER" id="PTHR10937:SF0">
    <property type="entry name" value="GLUTAMINE--FRUCTOSE-6-PHOSPHATE TRANSAMINASE (ISOMERIZING)"/>
    <property type="match status" value="1"/>
</dbReference>
<feature type="non-terminal residue" evidence="6">
    <location>
        <position position="1"/>
    </location>
</feature>
<evidence type="ECO:0000256" key="3">
    <source>
        <dbReference type="ARBA" id="ARBA00016090"/>
    </source>
</evidence>
<organism evidence="6 7">
    <name type="scientific">Candidatus Curtissbacteria bacterium GW2011_GWC1_44_33</name>
    <dbReference type="NCBI Taxonomy" id="1618413"/>
    <lineage>
        <taxon>Bacteria</taxon>
        <taxon>Candidatus Curtissiibacteriota</taxon>
    </lineage>
</organism>
<keyword evidence="6" id="KW-0032">Aminotransferase</keyword>
<evidence type="ECO:0000256" key="1">
    <source>
        <dbReference type="ARBA" id="ARBA00001031"/>
    </source>
</evidence>
<keyword evidence="4" id="KW-0677">Repeat</keyword>
<dbReference type="EC" id="2.6.1.16" evidence="2"/>
<dbReference type="PROSITE" id="PS51464">
    <property type="entry name" value="SIS"/>
    <property type="match status" value="2"/>
</dbReference>
<dbReference type="GO" id="GO:0006047">
    <property type="term" value="P:UDP-N-acetylglucosamine metabolic process"/>
    <property type="evidence" value="ECO:0007669"/>
    <property type="project" value="TreeGrafter"/>
</dbReference>
<dbReference type="SUPFAM" id="SSF53697">
    <property type="entry name" value="SIS domain"/>
    <property type="match status" value="1"/>
</dbReference>
<dbReference type="GO" id="GO:0006487">
    <property type="term" value="P:protein N-linked glycosylation"/>
    <property type="evidence" value="ECO:0007669"/>
    <property type="project" value="TreeGrafter"/>
</dbReference>
<dbReference type="NCBIfam" id="NF001484">
    <property type="entry name" value="PRK00331.1"/>
    <property type="match status" value="1"/>
</dbReference>
<feature type="domain" description="SIS" evidence="5">
    <location>
        <begin position="248"/>
        <end position="384"/>
    </location>
</feature>
<dbReference type="InterPro" id="IPR001347">
    <property type="entry name" value="SIS_dom"/>
</dbReference>
<dbReference type="InterPro" id="IPR035490">
    <property type="entry name" value="GlmS/FrlB_SIS"/>
</dbReference>
<feature type="domain" description="SIS" evidence="5">
    <location>
        <begin position="82"/>
        <end position="225"/>
    </location>
</feature>
<accession>A0A0G1LCW4</accession>
<dbReference type="GO" id="GO:0006002">
    <property type="term" value="P:fructose 6-phosphate metabolic process"/>
    <property type="evidence" value="ECO:0007669"/>
    <property type="project" value="TreeGrafter"/>
</dbReference>
<keyword evidence="6" id="KW-0808">Transferase</keyword>
<protein>
    <recommendedName>
        <fullName evidence="3">Glutamine--fructose-6-phosphate aminotransferase [isomerizing]</fullName>
        <ecNumber evidence="2">2.6.1.16</ecNumber>
    </recommendedName>
</protein>
<sequence length="394" mass="43210">IPHTRNVYFLEDDEMAILAPRKVTIQESKTGKKLGIKKQKLNWNVVQGEKGRYPFFMLKEIDEQPKIVSEIASTNTKQAEKMARIVKRAKGTFFVGCGTASYACLAGTYLFSKIAKKHVNWAIGSEFGYHLDFLNKESLVIAISQSGETMDILESVKKAKEKGAKILSLVNVLGSSLYRLSDYKLLIGAGPEKAVASTKAFIGMISHLILLAYALAGDVRQGQKLLNSAASATKEVLSPRITNKIKKLADKIVDKKHVYVIGRGLSYPTSLETALKIKEISYIHAEGLAAGELKHGPLALVEKGTPCISFLPNDETYGANLAGAMEMKARGGYLIGISYKPHEIFDYYLPIKDVGEASILPNIVVAQLLAYFLAIKKGFDPDKPRNLAKSVTVK</sequence>
<dbReference type="GO" id="GO:0097367">
    <property type="term" value="F:carbohydrate derivative binding"/>
    <property type="evidence" value="ECO:0007669"/>
    <property type="project" value="InterPro"/>
</dbReference>
<evidence type="ECO:0000313" key="6">
    <source>
        <dbReference type="EMBL" id="KKT66527.1"/>
    </source>
</evidence>
<dbReference type="Gene3D" id="3.40.50.10490">
    <property type="entry name" value="Glucose-6-phosphate isomerase like protein, domain 1"/>
    <property type="match status" value="2"/>
</dbReference>
<evidence type="ECO:0000259" key="5">
    <source>
        <dbReference type="PROSITE" id="PS51464"/>
    </source>
</evidence>
<proteinExistence type="predicted"/>
<evidence type="ECO:0000256" key="2">
    <source>
        <dbReference type="ARBA" id="ARBA00012916"/>
    </source>
</evidence>
<dbReference type="GO" id="GO:0004360">
    <property type="term" value="F:glutamine-fructose-6-phosphate transaminase (isomerizing) activity"/>
    <property type="evidence" value="ECO:0007669"/>
    <property type="project" value="UniProtKB-EC"/>
</dbReference>
<dbReference type="Pfam" id="PF01380">
    <property type="entry name" value="SIS"/>
    <property type="match status" value="2"/>
</dbReference>
<evidence type="ECO:0000313" key="7">
    <source>
        <dbReference type="Proteomes" id="UP000033901"/>
    </source>
</evidence>
<comment type="caution">
    <text evidence="6">The sequence shown here is derived from an EMBL/GenBank/DDBJ whole genome shotgun (WGS) entry which is preliminary data.</text>
</comment>
<dbReference type="PANTHER" id="PTHR10937">
    <property type="entry name" value="GLUCOSAMINE--FRUCTOSE-6-PHOSPHATE AMINOTRANSFERASE, ISOMERIZING"/>
    <property type="match status" value="1"/>
</dbReference>
<dbReference type="Proteomes" id="UP000033901">
    <property type="component" value="Unassembled WGS sequence"/>
</dbReference>
<dbReference type="PATRIC" id="fig|1618413.3.peg.342"/>
<dbReference type="CDD" id="cd05009">
    <property type="entry name" value="SIS_GlmS_GlmD_2"/>
    <property type="match status" value="1"/>
</dbReference>
<comment type="catalytic activity">
    <reaction evidence="1">
        <text>D-fructose 6-phosphate + L-glutamine = D-glucosamine 6-phosphate + L-glutamate</text>
        <dbReference type="Rhea" id="RHEA:13237"/>
        <dbReference type="ChEBI" id="CHEBI:29985"/>
        <dbReference type="ChEBI" id="CHEBI:58359"/>
        <dbReference type="ChEBI" id="CHEBI:58725"/>
        <dbReference type="ChEBI" id="CHEBI:61527"/>
        <dbReference type="EC" id="2.6.1.16"/>
    </reaction>
</comment>
<dbReference type="CDD" id="cd05008">
    <property type="entry name" value="SIS_GlmS_GlmD_1"/>
    <property type="match status" value="1"/>
</dbReference>
<dbReference type="AlphaFoldDB" id="A0A0G1LCW4"/>
<dbReference type="InterPro" id="IPR035466">
    <property type="entry name" value="GlmS/AgaS_SIS"/>
</dbReference>